<keyword evidence="5" id="KW-1185">Reference proteome</keyword>
<dbReference type="InterPro" id="IPR003231">
    <property type="entry name" value="ACP"/>
</dbReference>
<evidence type="ECO:0000313" key="4">
    <source>
        <dbReference type="EMBL" id="CDN31269.1"/>
    </source>
</evidence>
<dbReference type="HOGENOM" id="CLU_108696_5_0_10"/>
<evidence type="ECO:0000259" key="3">
    <source>
        <dbReference type="PROSITE" id="PS50075"/>
    </source>
</evidence>
<dbReference type="OrthoDB" id="9804551at2"/>
<dbReference type="SUPFAM" id="SSF47336">
    <property type="entry name" value="ACP-like"/>
    <property type="match status" value="1"/>
</dbReference>
<dbReference type="PANTHER" id="PTHR20863:SF76">
    <property type="entry name" value="CARRIER DOMAIN-CONTAINING PROTEIN"/>
    <property type="match status" value="1"/>
</dbReference>
<dbReference type="GO" id="GO:0000035">
    <property type="term" value="F:acyl binding"/>
    <property type="evidence" value="ECO:0007669"/>
    <property type="project" value="TreeGrafter"/>
</dbReference>
<reference evidence="4 5" key="1">
    <citation type="journal article" date="2015" name="Genome Announc.">
        <title>Complete Genome Sequence of the Novel Leech Symbiont Mucinivorans hirudinis M3T.</title>
        <authorList>
            <person name="Nelson M.C."/>
            <person name="Bomar L."/>
            <person name="Graf J."/>
        </authorList>
    </citation>
    <scope>NUCLEOTIDE SEQUENCE [LARGE SCALE GENOMIC DNA]</scope>
    <source>
        <strain evidence="5">M3</strain>
    </source>
</reference>
<name>A0A060RCV2_9BACT</name>
<proteinExistence type="predicted"/>
<gene>
    <name evidence="4" type="ORF">BN938_1175</name>
</gene>
<dbReference type="Gene3D" id="1.10.1200.10">
    <property type="entry name" value="ACP-like"/>
    <property type="match status" value="1"/>
</dbReference>
<dbReference type="AlphaFoldDB" id="A0A060RCV2"/>
<organism evidence="4 5">
    <name type="scientific">Mucinivorans hirudinis</name>
    <dbReference type="NCBI Taxonomy" id="1433126"/>
    <lineage>
        <taxon>Bacteria</taxon>
        <taxon>Pseudomonadati</taxon>
        <taxon>Bacteroidota</taxon>
        <taxon>Bacteroidia</taxon>
        <taxon>Bacteroidales</taxon>
        <taxon>Rikenellaceae</taxon>
        <taxon>Mucinivorans</taxon>
    </lineage>
</organism>
<keyword evidence="1" id="KW-0596">Phosphopantetheine</keyword>
<dbReference type="GO" id="GO:0016020">
    <property type="term" value="C:membrane"/>
    <property type="evidence" value="ECO:0007669"/>
    <property type="project" value="GOC"/>
</dbReference>
<evidence type="ECO:0000256" key="1">
    <source>
        <dbReference type="ARBA" id="ARBA00022450"/>
    </source>
</evidence>
<dbReference type="eggNOG" id="COG0236">
    <property type="taxonomic scope" value="Bacteria"/>
</dbReference>
<dbReference type="KEGG" id="rbc:BN938_1175"/>
<dbReference type="PROSITE" id="PS50075">
    <property type="entry name" value="CARRIER"/>
    <property type="match status" value="1"/>
</dbReference>
<evidence type="ECO:0000313" key="5">
    <source>
        <dbReference type="Proteomes" id="UP000027616"/>
    </source>
</evidence>
<feature type="domain" description="Carrier" evidence="3">
    <location>
        <begin position="1"/>
        <end position="74"/>
    </location>
</feature>
<dbReference type="InterPro" id="IPR036736">
    <property type="entry name" value="ACP-like_sf"/>
</dbReference>
<keyword evidence="2" id="KW-0597">Phosphoprotein</keyword>
<accession>A0A060RCV2</accession>
<evidence type="ECO:0000256" key="2">
    <source>
        <dbReference type="ARBA" id="ARBA00022553"/>
    </source>
</evidence>
<dbReference type="GO" id="GO:0005829">
    <property type="term" value="C:cytosol"/>
    <property type="evidence" value="ECO:0007669"/>
    <property type="project" value="TreeGrafter"/>
</dbReference>
<dbReference type="GO" id="GO:0009245">
    <property type="term" value="P:lipid A biosynthetic process"/>
    <property type="evidence" value="ECO:0007669"/>
    <property type="project" value="TreeGrafter"/>
</dbReference>
<protein>
    <recommendedName>
        <fullName evidence="3">Carrier domain-containing protein</fullName>
    </recommendedName>
</protein>
<dbReference type="InterPro" id="IPR009081">
    <property type="entry name" value="PP-bd_ACP"/>
</dbReference>
<dbReference type="GO" id="GO:0000036">
    <property type="term" value="F:acyl carrier activity"/>
    <property type="evidence" value="ECO:0007669"/>
    <property type="project" value="TreeGrafter"/>
</dbReference>
<sequence>MLEKVITFVAKAYKIDPATLSRHTDFIKDLALDSMKLVESIVEIEDAYNIEIPEKKLFKMKTLGDLADYLEATLSPAVKTAAI</sequence>
<dbReference type="EMBL" id="HG934468">
    <property type="protein sequence ID" value="CDN31269.1"/>
    <property type="molecule type" value="Genomic_DNA"/>
</dbReference>
<dbReference type="STRING" id="1433126.BN938_1175"/>
<dbReference type="PANTHER" id="PTHR20863">
    <property type="entry name" value="ACYL CARRIER PROTEIN"/>
    <property type="match status" value="1"/>
</dbReference>
<dbReference type="Pfam" id="PF00550">
    <property type="entry name" value="PP-binding"/>
    <property type="match status" value="1"/>
</dbReference>
<dbReference type="Proteomes" id="UP000027616">
    <property type="component" value="Chromosome I"/>
</dbReference>